<dbReference type="PANTHER" id="PTHR43133">
    <property type="entry name" value="RNA POLYMERASE ECF-TYPE SIGMA FACTO"/>
    <property type="match status" value="1"/>
</dbReference>
<dbReference type="GO" id="GO:0003677">
    <property type="term" value="F:DNA binding"/>
    <property type="evidence" value="ECO:0007669"/>
    <property type="project" value="UniProtKB-KW"/>
</dbReference>
<evidence type="ECO:0000259" key="7">
    <source>
        <dbReference type="Pfam" id="PF08281"/>
    </source>
</evidence>
<evidence type="ECO:0000313" key="8">
    <source>
        <dbReference type="EMBL" id="MBJ7600907.1"/>
    </source>
</evidence>
<dbReference type="InterPro" id="IPR013325">
    <property type="entry name" value="RNA_pol_sigma_r2"/>
</dbReference>
<evidence type="ECO:0000256" key="1">
    <source>
        <dbReference type="ARBA" id="ARBA00010641"/>
    </source>
</evidence>
<evidence type="ECO:0000256" key="5">
    <source>
        <dbReference type="ARBA" id="ARBA00023163"/>
    </source>
</evidence>
<sequence>MWMGSQATDLRETVTFDGVSGEPGPDRGIRDCSYQPGSKEDFDRLYRASYQRIFRTMIAIIGDPSGAEDCAQEAFLLAFKAWGRWKADAPPEAWIHRIAINTAISYRRKRRLREVGELIRRLGAPPEVDPTETAVARDLVREIRRLPSKQAAALVLRHLHGYTNREIAGILRVPESTVASRLMKAKQVLSARLAGSEDERLDASGSLRVPYGQ</sequence>
<dbReference type="InterPro" id="IPR013324">
    <property type="entry name" value="RNA_pol_sigma_r3/r4-like"/>
</dbReference>
<keyword evidence="5" id="KW-0804">Transcription</keyword>
<evidence type="ECO:0000256" key="2">
    <source>
        <dbReference type="ARBA" id="ARBA00023015"/>
    </source>
</evidence>
<evidence type="ECO:0000313" key="9">
    <source>
        <dbReference type="Proteomes" id="UP000612893"/>
    </source>
</evidence>
<dbReference type="InterPro" id="IPR007627">
    <property type="entry name" value="RNA_pol_sigma70_r2"/>
</dbReference>
<dbReference type="InterPro" id="IPR014284">
    <property type="entry name" value="RNA_pol_sigma-70_dom"/>
</dbReference>
<evidence type="ECO:0000256" key="4">
    <source>
        <dbReference type="ARBA" id="ARBA00023125"/>
    </source>
</evidence>
<reference evidence="8" key="1">
    <citation type="submission" date="2020-10" db="EMBL/GenBank/DDBJ databases">
        <title>Ca. Dormibacterota MAGs.</title>
        <authorList>
            <person name="Montgomery K."/>
        </authorList>
    </citation>
    <scope>NUCLEOTIDE SEQUENCE [LARGE SCALE GENOMIC DNA]</scope>
    <source>
        <strain evidence="8">SC8812_S17_10</strain>
    </source>
</reference>
<gene>
    <name evidence="8" type="ORF">JF922_22920</name>
</gene>
<evidence type="ECO:0000259" key="6">
    <source>
        <dbReference type="Pfam" id="PF04542"/>
    </source>
</evidence>
<dbReference type="Pfam" id="PF08281">
    <property type="entry name" value="Sigma70_r4_2"/>
    <property type="match status" value="1"/>
</dbReference>
<feature type="domain" description="RNA polymerase sigma-70 region 2" evidence="6">
    <location>
        <begin position="45"/>
        <end position="111"/>
    </location>
</feature>
<dbReference type="NCBIfam" id="TIGR02937">
    <property type="entry name" value="sigma70-ECF"/>
    <property type="match status" value="1"/>
</dbReference>
<dbReference type="Pfam" id="PF04542">
    <property type="entry name" value="Sigma70_r2"/>
    <property type="match status" value="1"/>
</dbReference>
<dbReference type="GO" id="GO:0016987">
    <property type="term" value="F:sigma factor activity"/>
    <property type="evidence" value="ECO:0007669"/>
    <property type="project" value="UniProtKB-KW"/>
</dbReference>
<dbReference type="CDD" id="cd06171">
    <property type="entry name" value="Sigma70_r4"/>
    <property type="match status" value="1"/>
</dbReference>
<dbReference type="AlphaFoldDB" id="A0A934NFK9"/>
<dbReference type="EMBL" id="JAEKNR010000228">
    <property type="protein sequence ID" value="MBJ7600907.1"/>
    <property type="molecule type" value="Genomic_DNA"/>
</dbReference>
<accession>A0A934NFK9</accession>
<dbReference type="InterPro" id="IPR013249">
    <property type="entry name" value="RNA_pol_sigma70_r4_t2"/>
</dbReference>
<dbReference type="SUPFAM" id="SSF88659">
    <property type="entry name" value="Sigma3 and sigma4 domains of RNA polymerase sigma factors"/>
    <property type="match status" value="1"/>
</dbReference>
<keyword evidence="4" id="KW-0238">DNA-binding</keyword>
<comment type="caution">
    <text evidence="8">The sequence shown here is derived from an EMBL/GenBank/DDBJ whole genome shotgun (WGS) entry which is preliminary data.</text>
</comment>
<dbReference type="Proteomes" id="UP000612893">
    <property type="component" value="Unassembled WGS sequence"/>
</dbReference>
<dbReference type="Gene3D" id="1.10.1740.10">
    <property type="match status" value="1"/>
</dbReference>
<name>A0A934NFK9_9BACT</name>
<keyword evidence="9" id="KW-1185">Reference proteome</keyword>
<comment type="similarity">
    <text evidence="1">Belongs to the sigma-70 factor family. ECF subfamily.</text>
</comment>
<proteinExistence type="inferred from homology"/>
<dbReference type="Gene3D" id="1.10.10.10">
    <property type="entry name" value="Winged helix-like DNA-binding domain superfamily/Winged helix DNA-binding domain"/>
    <property type="match status" value="1"/>
</dbReference>
<organism evidence="8 9">
    <name type="scientific">Candidatus Nephthysia bennettiae</name>
    <dbReference type="NCBI Taxonomy" id="3127016"/>
    <lineage>
        <taxon>Bacteria</taxon>
        <taxon>Bacillati</taxon>
        <taxon>Candidatus Dormiibacterota</taxon>
        <taxon>Candidatus Dormibacteria</taxon>
        <taxon>Candidatus Dormibacterales</taxon>
        <taxon>Candidatus Dormibacteraceae</taxon>
        <taxon>Candidatus Nephthysia</taxon>
    </lineage>
</organism>
<dbReference type="InterPro" id="IPR036388">
    <property type="entry name" value="WH-like_DNA-bd_sf"/>
</dbReference>
<dbReference type="SUPFAM" id="SSF88946">
    <property type="entry name" value="Sigma2 domain of RNA polymerase sigma factors"/>
    <property type="match status" value="1"/>
</dbReference>
<evidence type="ECO:0000256" key="3">
    <source>
        <dbReference type="ARBA" id="ARBA00023082"/>
    </source>
</evidence>
<dbReference type="InterPro" id="IPR039425">
    <property type="entry name" value="RNA_pol_sigma-70-like"/>
</dbReference>
<dbReference type="PANTHER" id="PTHR43133:SF50">
    <property type="entry name" value="ECF RNA POLYMERASE SIGMA FACTOR SIGM"/>
    <property type="match status" value="1"/>
</dbReference>
<keyword evidence="3" id="KW-0731">Sigma factor</keyword>
<feature type="domain" description="RNA polymerase sigma factor 70 region 4 type 2" evidence="7">
    <location>
        <begin position="138"/>
        <end position="187"/>
    </location>
</feature>
<keyword evidence="2" id="KW-0805">Transcription regulation</keyword>
<protein>
    <submittedName>
        <fullName evidence="8">RNA polymerase sigma factor</fullName>
    </submittedName>
</protein>